<gene>
    <name evidence="3" type="ORF">MCOR_39093</name>
</gene>
<dbReference type="InterPro" id="IPR029058">
    <property type="entry name" value="AB_hydrolase_fold"/>
</dbReference>
<feature type="domain" description="Carboxylesterase type B" evidence="2">
    <location>
        <begin position="34"/>
        <end position="144"/>
    </location>
</feature>
<dbReference type="SUPFAM" id="SSF53474">
    <property type="entry name" value="alpha/beta-Hydrolases"/>
    <property type="match status" value="1"/>
</dbReference>
<evidence type="ECO:0000259" key="2">
    <source>
        <dbReference type="Pfam" id="PF00135"/>
    </source>
</evidence>
<name>A0A6J8DCL9_MYTCO</name>
<evidence type="ECO:0000256" key="1">
    <source>
        <dbReference type="ARBA" id="ARBA00005964"/>
    </source>
</evidence>
<dbReference type="EMBL" id="CACVKT020007119">
    <property type="protein sequence ID" value="CAC5405391.1"/>
    <property type="molecule type" value="Genomic_DNA"/>
</dbReference>
<accession>A0A6J8DCL9</accession>
<dbReference type="Pfam" id="PF00135">
    <property type="entry name" value="COesterase"/>
    <property type="match status" value="1"/>
</dbReference>
<dbReference type="Proteomes" id="UP000507470">
    <property type="component" value="Unassembled WGS sequence"/>
</dbReference>
<sequence length="156" mass="18291">MKDYMLKLSITFMITSMQILLNMKLLECSKLSPRVFTTRYGSLIGMMIHRNGLRPVEVFSGLQYASTRQTRLRFIPPSSSLEKWIGNRVFYNTSYRGVCPQAYMSGQGISKRPINYLKRLENIEKHVVYQAEECLMMNLYIPRKGKIIFFHHRSPL</sequence>
<dbReference type="OrthoDB" id="3200163at2759"/>
<proteinExistence type="inferred from homology"/>
<dbReference type="Gene3D" id="3.40.50.1820">
    <property type="entry name" value="alpha/beta hydrolase"/>
    <property type="match status" value="1"/>
</dbReference>
<dbReference type="InterPro" id="IPR002018">
    <property type="entry name" value="CarbesteraseB"/>
</dbReference>
<dbReference type="PANTHER" id="PTHR43903">
    <property type="entry name" value="NEUROLIGIN"/>
    <property type="match status" value="1"/>
</dbReference>
<reference evidence="3 4" key="1">
    <citation type="submission" date="2020-06" db="EMBL/GenBank/DDBJ databases">
        <authorList>
            <person name="Li R."/>
            <person name="Bekaert M."/>
        </authorList>
    </citation>
    <scope>NUCLEOTIDE SEQUENCE [LARGE SCALE GENOMIC DNA]</scope>
    <source>
        <strain evidence="4">wild</strain>
    </source>
</reference>
<evidence type="ECO:0000313" key="4">
    <source>
        <dbReference type="Proteomes" id="UP000507470"/>
    </source>
</evidence>
<evidence type="ECO:0000313" key="3">
    <source>
        <dbReference type="EMBL" id="CAC5405391.1"/>
    </source>
</evidence>
<protein>
    <recommendedName>
        <fullName evidence="2">Carboxylesterase type B domain-containing protein</fullName>
    </recommendedName>
</protein>
<organism evidence="3 4">
    <name type="scientific">Mytilus coruscus</name>
    <name type="common">Sea mussel</name>
    <dbReference type="NCBI Taxonomy" id="42192"/>
    <lineage>
        <taxon>Eukaryota</taxon>
        <taxon>Metazoa</taxon>
        <taxon>Spiralia</taxon>
        <taxon>Lophotrochozoa</taxon>
        <taxon>Mollusca</taxon>
        <taxon>Bivalvia</taxon>
        <taxon>Autobranchia</taxon>
        <taxon>Pteriomorphia</taxon>
        <taxon>Mytilida</taxon>
        <taxon>Mytiloidea</taxon>
        <taxon>Mytilidae</taxon>
        <taxon>Mytilinae</taxon>
        <taxon>Mytilus</taxon>
    </lineage>
</organism>
<keyword evidence="4" id="KW-1185">Reference proteome</keyword>
<dbReference type="InterPro" id="IPR051093">
    <property type="entry name" value="Neuroligin/BSAL"/>
</dbReference>
<dbReference type="AlphaFoldDB" id="A0A6J8DCL9"/>
<comment type="similarity">
    <text evidence="1">Belongs to the type-B carboxylesterase/lipase family.</text>
</comment>